<feature type="region of interest" description="Disordered" evidence="1">
    <location>
        <begin position="172"/>
        <end position="208"/>
    </location>
</feature>
<accession>A0ABR0BI56</accession>
<evidence type="ECO:0000313" key="3">
    <source>
        <dbReference type="Proteomes" id="UP001287286"/>
    </source>
</evidence>
<dbReference type="EMBL" id="JAWRVI010000083">
    <property type="protein sequence ID" value="KAK4078466.1"/>
    <property type="molecule type" value="Genomic_DNA"/>
</dbReference>
<organism evidence="2 3">
    <name type="scientific">Purpureocillium lilacinum</name>
    <name type="common">Paecilomyces lilacinus</name>
    <dbReference type="NCBI Taxonomy" id="33203"/>
    <lineage>
        <taxon>Eukaryota</taxon>
        <taxon>Fungi</taxon>
        <taxon>Dikarya</taxon>
        <taxon>Ascomycota</taxon>
        <taxon>Pezizomycotina</taxon>
        <taxon>Sordariomycetes</taxon>
        <taxon>Hypocreomycetidae</taxon>
        <taxon>Hypocreales</taxon>
        <taxon>Ophiocordycipitaceae</taxon>
        <taxon>Purpureocillium</taxon>
    </lineage>
</organism>
<sequence length="315" mass="32991">MRGADESHASHNAQPCDSKRRGSSQGRTPLPLRAPCRSPSEPGSTAHTYVQGWPSTLLVRKSLVIPRRTPPRGHSACACSTATSDQGGRLTGGGGDVVPCVGPLAELVTPFRGPSPASFFPFSSQGAASEAARPVAWLAQVPGLAALRPPRGGRARRGVVGVCGGWMGGFVRQPTPGDGIQTHSHDDDDDDVDDDDSKHSKLSSASLSHLHTPTTATITTTTTSNITTTTTTLKMSSSSAAETINAYGPISSPHIVFSDIFSSSRRNSMASHATDSRKNSASEPAAAAAPKHHHKSNKKALKVPTLIMPSIRWVN</sequence>
<feature type="region of interest" description="Disordered" evidence="1">
    <location>
        <begin position="70"/>
        <end position="90"/>
    </location>
</feature>
<feature type="region of interest" description="Disordered" evidence="1">
    <location>
        <begin position="268"/>
        <end position="298"/>
    </location>
</feature>
<feature type="region of interest" description="Disordered" evidence="1">
    <location>
        <begin position="1"/>
        <end position="49"/>
    </location>
</feature>
<evidence type="ECO:0000256" key="1">
    <source>
        <dbReference type="SAM" id="MobiDB-lite"/>
    </source>
</evidence>
<gene>
    <name evidence="2" type="ORF">Purlil1_11984</name>
</gene>
<comment type="caution">
    <text evidence="2">The sequence shown here is derived from an EMBL/GenBank/DDBJ whole genome shotgun (WGS) entry which is preliminary data.</text>
</comment>
<evidence type="ECO:0000313" key="2">
    <source>
        <dbReference type="EMBL" id="KAK4078466.1"/>
    </source>
</evidence>
<reference evidence="2 3" key="1">
    <citation type="journal article" date="2024" name="Microbiol. Resour. Announc.">
        <title>Genome annotations for the ascomycete fungi Trichoderma harzianum, Trichoderma aggressivum, and Purpureocillium lilacinum.</title>
        <authorList>
            <person name="Beijen E.P.W."/>
            <person name="Ohm R.A."/>
        </authorList>
    </citation>
    <scope>NUCLEOTIDE SEQUENCE [LARGE SCALE GENOMIC DNA]</scope>
    <source>
        <strain evidence="2 3">CBS 150709</strain>
    </source>
</reference>
<dbReference type="Proteomes" id="UP001287286">
    <property type="component" value="Unassembled WGS sequence"/>
</dbReference>
<proteinExistence type="predicted"/>
<name>A0ABR0BI56_PURLI</name>
<protein>
    <submittedName>
        <fullName evidence="2">Uncharacterized protein</fullName>
    </submittedName>
</protein>
<keyword evidence="3" id="KW-1185">Reference proteome</keyword>